<evidence type="ECO:0000313" key="2">
    <source>
        <dbReference type="Proteomes" id="UP000729701"/>
    </source>
</evidence>
<gene>
    <name evidence="1" type="ORF">KME60_31145</name>
</gene>
<evidence type="ECO:0000313" key="1">
    <source>
        <dbReference type="EMBL" id="MBW4671761.1"/>
    </source>
</evidence>
<reference evidence="1" key="1">
    <citation type="submission" date="2021-05" db="EMBL/GenBank/DDBJ databases">
        <authorList>
            <person name="Pietrasiak N."/>
            <person name="Ward R."/>
            <person name="Stajich J.E."/>
            <person name="Kurbessoian T."/>
        </authorList>
    </citation>
    <scope>NUCLEOTIDE SEQUENCE</scope>
    <source>
        <strain evidence="1">GSE-NOS-MK-12-04C</strain>
    </source>
</reference>
<dbReference type="Proteomes" id="UP000729701">
    <property type="component" value="Unassembled WGS sequence"/>
</dbReference>
<protein>
    <submittedName>
        <fullName evidence="1">Uncharacterized protein</fullName>
    </submittedName>
</protein>
<dbReference type="EMBL" id="JAHHGZ010000053">
    <property type="protein sequence ID" value="MBW4671761.1"/>
    <property type="molecule type" value="Genomic_DNA"/>
</dbReference>
<reference evidence="1" key="2">
    <citation type="journal article" date="2022" name="Microbiol. Resour. Announc.">
        <title>Metagenome Sequencing to Explore Phylogenomics of Terrestrial Cyanobacteria.</title>
        <authorList>
            <person name="Ward R.D."/>
            <person name="Stajich J.E."/>
            <person name="Johansen J.R."/>
            <person name="Huntemann M."/>
            <person name="Clum A."/>
            <person name="Foster B."/>
            <person name="Foster B."/>
            <person name="Roux S."/>
            <person name="Palaniappan K."/>
            <person name="Varghese N."/>
            <person name="Mukherjee S."/>
            <person name="Reddy T.B.K."/>
            <person name="Daum C."/>
            <person name="Copeland A."/>
            <person name="Chen I.A."/>
            <person name="Ivanova N.N."/>
            <person name="Kyrpides N.C."/>
            <person name="Shapiro N."/>
            <person name="Eloe-Fadrosh E.A."/>
            <person name="Pietrasiak N."/>
        </authorList>
    </citation>
    <scope>NUCLEOTIDE SEQUENCE</scope>
    <source>
        <strain evidence="1">GSE-NOS-MK-12-04C</strain>
    </source>
</reference>
<accession>A0A951QTY0</accession>
<sequence length="54" mass="6398">MKEEARSKKEEGELLGDLNPFGLKVRRLQHHFFFPLTSVKFKGVLDYICEKLQF</sequence>
<comment type="caution">
    <text evidence="1">The sequence shown here is derived from an EMBL/GenBank/DDBJ whole genome shotgun (WGS) entry which is preliminary data.</text>
</comment>
<dbReference type="AlphaFoldDB" id="A0A951QTY0"/>
<organism evidence="1 2">
    <name type="scientific">Cyanomargarita calcarea GSE-NOS-MK-12-04C</name>
    <dbReference type="NCBI Taxonomy" id="2839659"/>
    <lineage>
        <taxon>Bacteria</taxon>
        <taxon>Bacillati</taxon>
        <taxon>Cyanobacteriota</taxon>
        <taxon>Cyanophyceae</taxon>
        <taxon>Nostocales</taxon>
        <taxon>Cyanomargaritaceae</taxon>
        <taxon>Cyanomargarita</taxon>
    </lineage>
</organism>
<name>A0A951QTY0_9CYAN</name>
<proteinExistence type="predicted"/>